<dbReference type="InterPro" id="IPR029063">
    <property type="entry name" value="SAM-dependent_MTases_sf"/>
</dbReference>
<feature type="domain" description="FAM86 N-terminal" evidence="3">
    <location>
        <begin position="14"/>
        <end position="90"/>
    </location>
</feature>
<dbReference type="Proteomes" id="UP000410492">
    <property type="component" value="Unassembled WGS sequence"/>
</dbReference>
<dbReference type="EMBL" id="CAACVG010008269">
    <property type="protein sequence ID" value="VEN49114.1"/>
    <property type="molecule type" value="Genomic_DNA"/>
</dbReference>
<dbReference type="Pfam" id="PF14904">
    <property type="entry name" value="FAM86"/>
    <property type="match status" value="1"/>
</dbReference>
<dbReference type="InterPro" id="IPR019410">
    <property type="entry name" value="Methyltransf_16"/>
</dbReference>
<dbReference type="SUPFAM" id="SSF53335">
    <property type="entry name" value="S-adenosyl-L-methionine-dependent methyltransferases"/>
    <property type="match status" value="1"/>
</dbReference>
<dbReference type="PANTHER" id="PTHR14614">
    <property type="entry name" value="HEPATOCELLULAR CARCINOMA-ASSOCIATED ANTIGEN"/>
    <property type="match status" value="1"/>
</dbReference>
<dbReference type="InterPro" id="IPR029426">
    <property type="entry name" value="FAM86_N"/>
</dbReference>
<evidence type="ECO:0000256" key="2">
    <source>
        <dbReference type="ARBA" id="ARBA00022679"/>
    </source>
</evidence>
<dbReference type="AlphaFoldDB" id="A0A653CMH3"/>
<dbReference type="Pfam" id="PF10294">
    <property type="entry name" value="Methyltransf_16"/>
    <property type="match status" value="2"/>
</dbReference>
<comment type="similarity">
    <text evidence="1">Belongs to the class I-like SAM-binding methyltransferase superfamily. EEF2KMT family.</text>
</comment>
<dbReference type="PANTHER" id="PTHR14614:SF130">
    <property type="entry name" value="PROTEIN-LYSINE N-METHYLTRANSFERASE EEF2KMT"/>
    <property type="match status" value="1"/>
</dbReference>
<evidence type="ECO:0000313" key="5">
    <source>
        <dbReference type="Proteomes" id="UP000410492"/>
    </source>
</evidence>
<reference evidence="4 5" key="1">
    <citation type="submission" date="2019-01" db="EMBL/GenBank/DDBJ databases">
        <authorList>
            <person name="Sayadi A."/>
        </authorList>
    </citation>
    <scope>NUCLEOTIDE SEQUENCE [LARGE SCALE GENOMIC DNA]</scope>
</reference>
<dbReference type="GO" id="GO:0016740">
    <property type="term" value="F:transferase activity"/>
    <property type="evidence" value="ECO:0007669"/>
    <property type="project" value="UniProtKB-KW"/>
</dbReference>
<sequence>MNKSPLADKIGFIAKQFLCNVPVNSIKWKNIFDDLNYDDQQALLNATVNSEIVQKHPINLNYQKHFLKKIIDRLDREGTDIHDDLYSAYGHTMALKVSTDSFFKHYSVGGRGRIISLKESGFLISEGTTGLRTWEAALALSEWIVSNQDLWKDKKVLELGSGLGLTGLVLSTECIPNAVYLTDCHPSVLKNMYDNVRLNTERESAESRDETDGTMKLTERCIYHSSGRKPEIAIFNLPWEDVVEETCKQIGEIDIIIAADIVYDEDLFADLLEAMRNFSRYCDVKEFIFACTERNPGTLGKFIKDSEKGFFAEALQTPQQKYFIWPEEPPVKLFRLTPK</sequence>
<accession>A0A653CMH3</accession>
<protein>
    <recommendedName>
        <fullName evidence="3">FAM86 N-terminal domain-containing protein</fullName>
    </recommendedName>
</protein>
<name>A0A653CMH3_CALMS</name>
<evidence type="ECO:0000259" key="3">
    <source>
        <dbReference type="Pfam" id="PF14904"/>
    </source>
</evidence>
<evidence type="ECO:0000313" key="4">
    <source>
        <dbReference type="EMBL" id="VEN49114.1"/>
    </source>
</evidence>
<dbReference type="OrthoDB" id="194386at2759"/>
<keyword evidence="5" id="KW-1185">Reference proteome</keyword>
<gene>
    <name evidence="4" type="ORF">CALMAC_LOCUS10333</name>
</gene>
<proteinExistence type="inferred from homology"/>
<dbReference type="GO" id="GO:0032991">
    <property type="term" value="C:protein-containing complex"/>
    <property type="evidence" value="ECO:0007669"/>
    <property type="project" value="TreeGrafter"/>
</dbReference>
<evidence type="ECO:0000256" key="1">
    <source>
        <dbReference type="ARBA" id="ARBA00005511"/>
    </source>
</evidence>
<organism evidence="4 5">
    <name type="scientific">Callosobruchus maculatus</name>
    <name type="common">Southern cowpea weevil</name>
    <name type="synonym">Pulse bruchid</name>
    <dbReference type="NCBI Taxonomy" id="64391"/>
    <lineage>
        <taxon>Eukaryota</taxon>
        <taxon>Metazoa</taxon>
        <taxon>Ecdysozoa</taxon>
        <taxon>Arthropoda</taxon>
        <taxon>Hexapoda</taxon>
        <taxon>Insecta</taxon>
        <taxon>Pterygota</taxon>
        <taxon>Neoptera</taxon>
        <taxon>Endopterygota</taxon>
        <taxon>Coleoptera</taxon>
        <taxon>Polyphaga</taxon>
        <taxon>Cucujiformia</taxon>
        <taxon>Chrysomeloidea</taxon>
        <taxon>Chrysomelidae</taxon>
        <taxon>Bruchinae</taxon>
        <taxon>Bruchini</taxon>
        <taxon>Callosobruchus</taxon>
    </lineage>
</organism>
<dbReference type="Gene3D" id="3.40.50.150">
    <property type="entry name" value="Vaccinia Virus protein VP39"/>
    <property type="match status" value="1"/>
</dbReference>
<keyword evidence="2" id="KW-0808">Transferase</keyword>